<protein>
    <recommendedName>
        <fullName evidence="2">VWFA domain-containing protein</fullName>
    </recommendedName>
</protein>
<accession>A0A2Z3HAD8</accession>
<dbReference type="InterPro" id="IPR002035">
    <property type="entry name" value="VWF_A"/>
</dbReference>
<dbReference type="PANTHER" id="PTHR30634">
    <property type="entry name" value="OUTER MEMBRANE LOLAB LIPOPROTEIN INSERTION APPARATUS"/>
    <property type="match status" value="1"/>
</dbReference>
<organism evidence="3 4">
    <name type="scientific">Gemmata obscuriglobus</name>
    <dbReference type="NCBI Taxonomy" id="114"/>
    <lineage>
        <taxon>Bacteria</taxon>
        <taxon>Pseudomonadati</taxon>
        <taxon>Planctomycetota</taxon>
        <taxon>Planctomycetia</taxon>
        <taxon>Gemmatales</taxon>
        <taxon>Gemmataceae</taxon>
        <taxon>Gemmata</taxon>
    </lineage>
</organism>
<evidence type="ECO:0000313" key="4">
    <source>
        <dbReference type="Proteomes" id="UP000245802"/>
    </source>
</evidence>
<gene>
    <name evidence="3" type="ORF">C1280_35965</name>
</gene>
<name>A0A2Z3HAD8_9BACT</name>
<proteinExistence type="predicted"/>
<dbReference type="SMART" id="SM00327">
    <property type="entry name" value="VWA"/>
    <property type="match status" value="1"/>
</dbReference>
<reference evidence="3 4" key="1">
    <citation type="submission" date="2018-01" db="EMBL/GenBank/DDBJ databases">
        <title>G. obscuriglobus.</title>
        <authorList>
            <person name="Franke J."/>
            <person name="Blomberg W."/>
            <person name="Selmecki A."/>
        </authorList>
    </citation>
    <scope>NUCLEOTIDE SEQUENCE [LARGE SCALE GENOMIC DNA]</scope>
    <source>
        <strain evidence="3 4">DSM 5831</strain>
    </source>
</reference>
<dbReference type="Pfam" id="PF05762">
    <property type="entry name" value="VWA_CoxE"/>
    <property type="match status" value="1"/>
</dbReference>
<keyword evidence="4" id="KW-1185">Reference proteome</keyword>
<dbReference type="EMBL" id="CP025958">
    <property type="protein sequence ID" value="AWM41861.1"/>
    <property type="molecule type" value="Genomic_DNA"/>
</dbReference>
<feature type="domain" description="VWFA" evidence="2">
    <location>
        <begin position="293"/>
        <end position="452"/>
    </location>
</feature>
<dbReference type="KEGG" id="gog:C1280_35965"/>
<dbReference type="InterPro" id="IPR008912">
    <property type="entry name" value="Uncharacterised_CoxE"/>
</dbReference>
<evidence type="ECO:0000256" key="1">
    <source>
        <dbReference type="SAM" id="MobiDB-lite"/>
    </source>
</evidence>
<dbReference type="AlphaFoldDB" id="A0A2Z3HAD8"/>
<dbReference type="Gene3D" id="3.40.50.410">
    <property type="entry name" value="von Willebrand factor, type A domain"/>
    <property type="match status" value="1"/>
</dbReference>
<feature type="compositionally biased region" description="Gly residues" evidence="1">
    <location>
        <begin position="121"/>
        <end position="130"/>
    </location>
</feature>
<dbReference type="SUPFAM" id="SSF53300">
    <property type="entry name" value="vWA-like"/>
    <property type="match status" value="1"/>
</dbReference>
<sequence length="457" mass="50337">MPRWPQHCGTGRCDEDMFHRRGHERAQRERRLGFITPFLVFSLRPLVPSAVKIGLSSATIGSANVTTGNESDAGPVPADPHTLARWRLVLGKTAEQHGINCGGDGDAERVEELVGFLFEPGGDGNGGGRGGRGRSASRAGGSGGPQLTVPDWVDAVNELFPNQSKEVMQRELVKRRGIAELMEKPELLEKIEPNLELVKTLLTHRGLLNEKTRVLARKIIEQVVEELKRKMQVQVEQAITGAIRRDRHSPRKVFRNLDLKTTLRRNLKNYSAEKGKLLVDQVYFYAAERKKKPWHVIVVVDQSGSMLESAIFSAVMASIFAELPAVKTSLVLFDTEVVDLSDQVGQPVDVLLSIQLGGGTDITKGLMYANELVRQPQRTIVVLITDFYEGRPEADLVAQTRLMADGGVRMIGLGALGYDARPSYNKDTAGKCRKAGMDILVCTPEKLAECMAQIIRG</sequence>
<dbReference type="InterPro" id="IPR036465">
    <property type="entry name" value="vWFA_dom_sf"/>
</dbReference>
<evidence type="ECO:0000313" key="3">
    <source>
        <dbReference type="EMBL" id="AWM41861.1"/>
    </source>
</evidence>
<feature type="region of interest" description="Disordered" evidence="1">
    <location>
        <begin position="120"/>
        <end position="146"/>
    </location>
</feature>
<dbReference type="Proteomes" id="UP000245802">
    <property type="component" value="Chromosome"/>
</dbReference>
<evidence type="ECO:0000259" key="2">
    <source>
        <dbReference type="SMART" id="SM00327"/>
    </source>
</evidence>
<dbReference type="PANTHER" id="PTHR30634:SF16">
    <property type="entry name" value="OUTER-MEMBRANE LIPOPROTEIN LOLB"/>
    <property type="match status" value="1"/>
</dbReference>
<dbReference type="InterPro" id="IPR050458">
    <property type="entry name" value="LolB"/>
</dbReference>